<protein>
    <submittedName>
        <fullName evidence="1">Protein SPEAR1</fullName>
    </submittedName>
</protein>
<accession>A0ACC0GG80</accession>
<sequence>MVHRFELKPYVERGKKSLRRLWRMMKSWRGNGRGRSRRRGCRRRRCCWRWRSYFGEPNLGNERSGSSGSSRKGKKGNSDKPKQPQRGLGVAQLEKIKLHSQMGCSSYLPSLHAPPYPTNLNQEDTRMQTTYSSVPSSSSFSNTSSSSPSYGIHGQQNIMMGMVDLEKANIRYADHSQPSTTARWNPGNSMSETQHFAQPGIPRHFLNQQVEDSLQKKRKKGRSTDSISSSQNSESDSQELDLELRLSL</sequence>
<proteinExistence type="predicted"/>
<dbReference type="Proteomes" id="UP001060215">
    <property type="component" value="Chromosome 10"/>
</dbReference>
<keyword evidence="2" id="KW-1185">Reference proteome</keyword>
<evidence type="ECO:0000313" key="1">
    <source>
        <dbReference type="EMBL" id="KAI7999076.1"/>
    </source>
</evidence>
<evidence type="ECO:0000313" key="2">
    <source>
        <dbReference type="Proteomes" id="UP001060215"/>
    </source>
</evidence>
<name>A0ACC0GG80_9ERIC</name>
<comment type="caution">
    <text evidence="1">The sequence shown here is derived from an EMBL/GenBank/DDBJ whole genome shotgun (WGS) entry which is preliminary data.</text>
</comment>
<organism evidence="1 2">
    <name type="scientific">Camellia lanceoleosa</name>
    <dbReference type="NCBI Taxonomy" id="1840588"/>
    <lineage>
        <taxon>Eukaryota</taxon>
        <taxon>Viridiplantae</taxon>
        <taxon>Streptophyta</taxon>
        <taxon>Embryophyta</taxon>
        <taxon>Tracheophyta</taxon>
        <taxon>Spermatophyta</taxon>
        <taxon>Magnoliopsida</taxon>
        <taxon>eudicotyledons</taxon>
        <taxon>Gunneridae</taxon>
        <taxon>Pentapetalae</taxon>
        <taxon>asterids</taxon>
        <taxon>Ericales</taxon>
        <taxon>Theaceae</taxon>
        <taxon>Camellia</taxon>
    </lineage>
</organism>
<gene>
    <name evidence="1" type="ORF">LOK49_LG10G01747</name>
</gene>
<dbReference type="EMBL" id="CM045767">
    <property type="protein sequence ID" value="KAI7999076.1"/>
    <property type="molecule type" value="Genomic_DNA"/>
</dbReference>
<reference evidence="1 2" key="1">
    <citation type="journal article" date="2022" name="Plant J.">
        <title>Chromosome-level genome of Camellia lanceoleosa provides a valuable resource for understanding genome evolution and self-incompatibility.</title>
        <authorList>
            <person name="Gong W."/>
            <person name="Xiao S."/>
            <person name="Wang L."/>
            <person name="Liao Z."/>
            <person name="Chang Y."/>
            <person name="Mo W."/>
            <person name="Hu G."/>
            <person name="Li W."/>
            <person name="Zhao G."/>
            <person name="Zhu H."/>
            <person name="Hu X."/>
            <person name="Ji K."/>
            <person name="Xiang X."/>
            <person name="Song Q."/>
            <person name="Yuan D."/>
            <person name="Jin S."/>
            <person name="Zhang L."/>
        </authorList>
    </citation>
    <scope>NUCLEOTIDE SEQUENCE [LARGE SCALE GENOMIC DNA]</scope>
    <source>
        <strain evidence="1">SQ_2022a</strain>
    </source>
</reference>